<feature type="domain" description="Dienelactone hydrolase" evidence="1">
    <location>
        <begin position="17"/>
        <end position="223"/>
    </location>
</feature>
<sequence length="229" mass="25055">MTTPRNETIAADGGASFQAYVSEPKQPNGHAVIVLQEIFGVTRHIRAIADRFAADGWLACAPDLFWREQPGIELSHSKEDIEKAFAIMGRYRDDDGMADIDAVARHVRARPGFDGRVAVAGMCLGGKLAYLAAARCEVDAAIAYYGVGIEKHLDLAPGLRCPLQMHFGDQDRYVPAEARAQIAQAVAGKPVQVHTYPGADHGFYTRGAEADIALARERSNEFLRQHLKR</sequence>
<name>A0A936ZKG7_9BURK</name>
<dbReference type="InterPro" id="IPR051049">
    <property type="entry name" value="Dienelactone_hydrolase-like"/>
</dbReference>
<dbReference type="PANTHER" id="PTHR46623:SF6">
    <property type="entry name" value="ALPHA_BETA-HYDROLASES SUPERFAMILY PROTEIN"/>
    <property type="match status" value="1"/>
</dbReference>
<keyword evidence="2" id="KW-0378">Hydrolase</keyword>
<dbReference type="Proteomes" id="UP000613011">
    <property type="component" value="Unassembled WGS sequence"/>
</dbReference>
<reference evidence="2" key="1">
    <citation type="submission" date="2021-01" db="EMBL/GenBank/DDBJ databases">
        <title>Ramlibacter sp. strain AW1 16S ribosomal RNA gene Genome sequencing and assembly.</title>
        <authorList>
            <person name="Kang M."/>
        </authorList>
    </citation>
    <scope>NUCLEOTIDE SEQUENCE</scope>
    <source>
        <strain evidence="2">AW1</strain>
    </source>
</reference>
<keyword evidence="3" id="KW-1185">Reference proteome</keyword>
<dbReference type="InterPro" id="IPR029058">
    <property type="entry name" value="AB_hydrolase_fold"/>
</dbReference>
<accession>A0A936ZKG7</accession>
<dbReference type="AlphaFoldDB" id="A0A936ZKG7"/>
<dbReference type="SUPFAM" id="SSF53474">
    <property type="entry name" value="alpha/beta-Hydrolases"/>
    <property type="match status" value="1"/>
</dbReference>
<dbReference type="Pfam" id="PF01738">
    <property type="entry name" value="DLH"/>
    <property type="match status" value="1"/>
</dbReference>
<dbReference type="RefSeq" id="WP_201682409.1">
    <property type="nucleotide sequence ID" value="NZ_JAEQNA010000001.1"/>
</dbReference>
<dbReference type="InterPro" id="IPR002925">
    <property type="entry name" value="Dienelactn_hydro"/>
</dbReference>
<dbReference type="EMBL" id="JAEQNA010000001">
    <property type="protein sequence ID" value="MBL0419371.1"/>
    <property type="molecule type" value="Genomic_DNA"/>
</dbReference>
<comment type="caution">
    <text evidence="2">The sequence shown here is derived from an EMBL/GenBank/DDBJ whole genome shotgun (WGS) entry which is preliminary data.</text>
</comment>
<organism evidence="2 3">
    <name type="scientific">Ramlibacter aurantiacus</name>
    <dbReference type="NCBI Taxonomy" id="2801330"/>
    <lineage>
        <taxon>Bacteria</taxon>
        <taxon>Pseudomonadati</taxon>
        <taxon>Pseudomonadota</taxon>
        <taxon>Betaproteobacteria</taxon>
        <taxon>Burkholderiales</taxon>
        <taxon>Comamonadaceae</taxon>
        <taxon>Ramlibacter</taxon>
    </lineage>
</organism>
<proteinExistence type="predicted"/>
<dbReference type="GO" id="GO:0016787">
    <property type="term" value="F:hydrolase activity"/>
    <property type="evidence" value="ECO:0007669"/>
    <property type="project" value="UniProtKB-KW"/>
</dbReference>
<dbReference type="Gene3D" id="3.40.50.1820">
    <property type="entry name" value="alpha/beta hydrolase"/>
    <property type="match status" value="1"/>
</dbReference>
<gene>
    <name evidence="2" type="ORF">JI739_03320</name>
</gene>
<protein>
    <submittedName>
        <fullName evidence="2">Dienelactone hydrolase family protein</fullName>
    </submittedName>
</protein>
<evidence type="ECO:0000313" key="3">
    <source>
        <dbReference type="Proteomes" id="UP000613011"/>
    </source>
</evidence>
<evidence type="ECO:0000259" key="1">
    <source>
        <dbReference type="Pfam" id="PF01738"/>
    </source>
</evidence>
<dbReference type="PANTHER" id="PTHR46623">
    <property type="entry name" value="CARBOXYMETHYLENEBUTENOLIDASE-RELATED"/>
    <property type="match status" value="1"/>
</dbReference>
<evidence type="ECO:0000313" key="2">
    <source>
        <dbReference type="EMBL" id="MBL0419371.1"/>
    </source>
</evidence>